<evidence type="ECO:0000313" key="2">
    <source>
        <dbReference type="EMBL" id="KAK6981670.1"/>
    </source>
</evidence>
<organism evidence="2 3">
    <name type="scientific">Favolaschia claudopus</name>
    <dbReference type="NCBI Taxonomy" id="2862362"/>
    <lineage>
        <taxon>Eukaryota</taxon>
        <taxon>Fungi</taxon>
        <taxon>Dikarya</taxon>
        <taxon>Basidiomycota</taxon>
        <taxon>Agaricomycotina</taxon>
        <taxon>Agaricomycetes</taxon>
        <taxon>Agaricomycetidae</taxon>
        <taxon>Agaricales</taxon>
        <taxon>Marasmiineae</taxon>
        <taxon>Mycenaceae</taxon>
        <taxon>Favolaschia</taxon>
    </lineage>
</organism>
<evidence type="ECO:0000313" key="3">
    <source>
        <dbReference type="Proteomes" id="UP001362999"/>
    </source>
</evidence>
<sequence>MSSERPYTEDDADKQKSLTKFIQRQISKWPKDQGKFSASKTKSDAMKAALLDPRNGFSTNKPPVTSPHPSKQGGATSGPSQALPNTDQGPQDSNPILPPSSEFDEESTERVTVRVYIEDTRAVPSQKTVALLSLPISTRESNSVHVLSKDFLNALQRSNSAIEIPPDGSGVVRLSFPDPEDEQWKVPFIRIPHLRNSVAICDPETIEISKDRFKLYVENVSLSSTSSAIHPPMPSSSSSTVPSGLANIAQAPDEQSSDPVVKFLREKLISRPGYTSFVANRGHIMSSPVIVADWRFAVEFSKAYKTIKTPVKVTSAAIKDALGVGTTWLSNAHTAVVIIGQHGSVAEVATELARDADSPAGSTVLYNFLTNWKKGFEAQSRA</sequence>
<comment type="caution">
    <text evidence="2">The sequence shown here is derived from an EMBL/GenBank/DDBJ whole genome shotgun (WGS) entry which is preliminary data.</text>
</comment>
<proteinExistence type="predicted"/>
<reference evidence="2 3" key="1">
    <citation type="journal article" date="2024" name="J Genomics">
        <title>Draft genome sequencing and assembly of Favolaschia claudopus CIRM-BRFM 2984 isolated from oak limbs.</title>
        <authorList>
            <person name="Navarro D."/>
            <person name="Drula E."/>
            <person name="Chaduli D."/>
            <person name="Cazenave R."/>
            <person name="Ahrendt S."/>
            <person name="Wang J."/>
            <person name="Lipzen A."/>
            <person name="Daum C."/>
            <person name="Barry K."/>
            <person name="Grigoriev I.V."/>
            <person name="Favel A."/>
            <person name="Rosso M.N."/>
            <person name="Martin F."/>
        </authorList>
    </citation>
    <scope>NUCLEOTIDE SEQUENCE [LARGE SCALE GENOMIC DNA]</scope>
    <source>
        <strain evidence="2 3">CIRM-BRFM 2984</strain>
    </source>
</reference>
<accession>A0AAV9ZH49</accession>
<evidence type="ECO:0000256" key="1">
    <source>
        <dbReference type="SAM" id="MobiDB-lite"/>
    </source>
</evidence>
<feature type="region of interest" description="Disordered" evidence="1">
    <location>
        <begin position="1"/>
        <end position="109"/>
    </location>
</feature>
<gene>
    <name evidence="2" type="ORF">R3P38DRAFT_3233743</name>
</gene>
<name>A0AAV9ZH49_9AGAR</name>
<protein>
    <submittedName>
        <fullName evidence="2">Uncharacterized protein</fullName>
    </submittedName>
</protein>
<dbReference type="Proteomes" id="UP001362999">
    <property type="component" value="Unassembled WGS sequence"/>
</dbReference>
<dbReference type="AlphaFoldDB" id="A0AAV9ZH49"/>
<keyword evidence="3" id="KW-1185">Reference proteome</keyword>
<dbReference type="EMBL" id="JAWWNJ010000148">
    <property type="protein sequence ID" value="KAK6981670.1"/>
    <property type="molecule type" value="Genomic_DNA"/>
</dbReference>
<feature type="compositionally biased region" description="Polar residues" evidence="1">
    <location>
        <begin position="56"/>
        <end position="94"/>
    </location>
</feature>